<dbReference type="EMBL" id="AAOE01000043">
    <property type="protein sequence ID" value="EAR07412.1"/>
    <property type="molecule type" value="Genomic_DNA"/>
</dbReference>
<gene>
    <name evidence="2" type="ORF">MED297_18972</name>
</gene>
<comment type="caution">
    <text evidence="2">The sequence shown here is derived from an EMBL/GenBank/DDBJ whole genome shotgun (WGS) entry which is preliminary data.</text>
</comment>
<evidence type="ECO:0000313" key="2">
    <source>
        <dbReference type="EMBL" id="EAR07412.1"/>
    </source>
</evidence>
<dbReference type="GO" id="GO:0008081">
    <property type="term" value="F:phosphoric diester hydrolase activity"/>
    <property type="evidence" value="ECO:0007669"/>
    <property type="project" value="UniProtKB-ARBA"/>
</dbReference>
<dbReference type="RefSeq" id="WP_008044363.1">
    <property type="nucleotide sequence ID" value="NZ_CH724151.1"/>
</dbReference>
<feature type="domain" description="HD-GYP" evidence="1">
    <location>
        <begin position="167"/>
        <end position="362"/>
    </location>
</feature>
<evidence type="ECO:0000313" key="3">
    <source>
        <dbReference type="Proteomes" id="UP000005953"/>
    </source>
</evidence>
<dbReference type="STRING" id="314283.MED297_18972"/>
<dbReference type="InterPro" id="IPR003607">
    <property type="entry name" value="HD/PDEase_dom"/>
</dbReference>
<organism evidence="2 3">
    <name type="scientific">Reinekea blandensis MED297</name>
    <dbReference type="NCBI Taxonomy" id="314283"/>
    <lineage>
        <taxon>Bacteria</taxon>
        <taxon>Pseudomonadati</taxon>
        <taxon>Pseudomonadota</taxon>
        <taxon>Gammaproteobacteria</taxon>
        <taxon>Oceanospirillales</taxon>
        <taxon>Saccharospirillaceae</taxon>
        <taxon>Reinekea</taxon>
    </lineage>
</organism>
<dbReference type="PANTHER" id="PTHR43155:SF2">
    <property type="entry name" value="CYCLIC DI-GMP PHOSPHODIESTERASE PA4108"/>
    <property type="match status" value="1"/>
</dbReference>
<evidence type="ECO:0000259" key="1">
    <source>
        <dbReference type="PROSITE" id="PS51832"/>
    </source>
</evidence>
<dbReference type="InterPro" id="IPR021812">
    <property type="entry name" value="DUF3391"/>
</dbReference>
<dbReference type="HOGENOM" id="CLU_000445_92_1_6"/>
<reference evidence="2 3" key="1">
    <citation type="submission" date="2006-02" db="EMBL/GenBank/DDBJ databases">
        <authorList>
            <person name="Pinhassi J."/>
            <person name="Pedros-Alio C."/>
            <person name="Ferriera S."/>
            <person name="Johnson J."/>
            <person name="Kravitz S."/>
            <person name="Halpern A."/>
            <person name="Remington K."/>
            <person name="Beeson K."/>
            <person name="Tran B."/>
            <person name="Rogers Y.-H."/>
            <person name="Friedman R."/>
            <person name="Venter J.C."/>
        </authorList>
    </citation>
    <scope>NUCLEOTIDE SEQUENCE [LARGE SCALE GENOMIC DNA]</scope>
    <source>
        <strain evidence="2 3">MED297</strain>
    </source>
</reference>
<dbReference type="CDD" id="cd00077">
    <property type="entry name" value="HDc"/>
    <property type="match status" value="1"/>
</dbReference>
<dbReference type="AlphaFoldDB" id="A4BKA7"/>
<sequence length="437" mass="49736">MLHCLKRDTVPQLAHDEASFVTQFATRINDTTVRVSVNLLKRGMFVCRLDRPWLGTPFLMQGFLIEHDEELQQLRALCDQVYVDTQKSLINLTKQSSKSSLFGRKPSEPVLKIAPDIDRELAKSGIREALPAYSSTIKSLRQCFHAYSRDQMVNARALEQRVGHCLDAILQNTSAMTWLSRVKSHHHYTSEHAMHVSLLAMVFAVHCGWSREEAKTAGLAGLLFDLGKTKVPKQILNKPGPLSESEWQLVHDHPKWGRYYLEKSGFSRDVIEAAYYHHERPDGKGYPVKRIGGQTPLIARVIHILDAYDAMISYRPYAQQRTVFEATKVLYRGRDTEFDSHLVDQFIEMIGVYPIGTLVELSTGEVAVVIGQNNDARLLPKISIVRDRNKNPVAEKVANLKEIRDPHGNPRVRIKTMLHDGSFGVYMHEYTRQLLVS</sequence>
<dbReference type="Proteomes" id="UP000005953">
    <property type="component" value="Unassembled WGS sequence"/>
</dbReference>
<dbReference type="InterPro" id="IPR037522">
    <property type="entry name" value="HD_GYP_dom"/>
</dbReference>
<dbReference type="Pfam" id="PF11871">
    <property type="entry name" value="DUF3391"/>
    <property type="match status" value="1"/>
</dbReference>
<accession>A4BKA7</accession>
<dbReference type="Pfam" id="PF13487">
    <property type="entry name" value="HD_5"/>
    <property type="match status" value="1"/>
</dbReference>
<dbReference type="SUPFAM" id="SSF109604">
    <property type="entry name" value="HD-domain/PDEase-like"/>
    <property type="match status" value="1"/>
</dbReference>
<dbReference type="PANTHER" id="PTHR43155">
    <property type="entry name" value="CYCLIC DI-GMP PHOSPHODIESTERASE PA4108-RELATED"/>
    <property type="match status" value="1"/>
</dbReference>
<name>A4BKA7_9GAMM</name>
<proteinExistence type="predicted"/>
<keyword evidence="2" id="KW-0378">Hydrolase</keyword>
<dbReference type="PROSITE" id="PS51832">
    <property type="entry name" value="HD_GYP"/>
    <property type="match status" value="1"/>
</dbReference>
<protein>
    <submittedName>
        <fullName evidence="2">Metal-dependent phosphohydrolase, HD subdomain</fullName>
    </submittedName>
</protein>
<dbReference type="SMART" id="SM00471">
    <property type="entry name" value="HDc"/>
    <property type="match status" value="1"/>
</dbReference>
<dbReference type="Gene3D" id="1.10.3210.10">
    <property type="entry name" value="Hypothetical protein af1432"/>
    <property type="match status" value="1"/>
</dbReference>
<keyword evidence="3" id="KW-1185">Reference proteome</keyword>